<sequence>MSRDPKLNQDEKDQIKALSTAGYTLKQISDVVKRSKKATIYSLSNKIMSSFTGYNAAKRLKSSDVDIVD</sequence>
<proteinExistence type="predicted"/>
<keyword evidence="1" id="KW-1185">Reference proteome</keyword>
<organism evidence="1 2">
    <name type="scientific">Heterorhabditis bacteriophora</name>
    <name type="common">Entomopathogenic nematode worm</name>
    <dbReference type="NCBI Taxonomy" id="37862"/>
    <lineage>
        <taxon>Eukaryota</taxon>
        <taxon>Metazoa</taxon>
        <taxon>Ecdysozoa</taxon>
        <taxon>Nematoda</taxon>
        <taxon>Chromadorea</taxon>
        <taxon>Rhabditida</taxon>
        <taxon>Rhabditina</taxon>
        <taxon>Rhabditomorpha</taxon>
        <taxon>Strongyloidea</taxon>
        <taxon>Heterorhabditidae</taxon>
        <taxon>Heterorhabditis</taxon>
    </lineage>
</organism>
<dbReference type="Proteomes" id="UP000095283">
    <property type="component" value="Unplaced"/>
</dbReference>
<dbReference type="Gene3D" id="1.10.10.60">
    <property type="entry name" value="Homeodomain-like"/>
    <property type="match status" value="1"/>
</dbReference>
<dbReference type="AlphaFoldDB" id="A0A1I7W6G6"/>
<protein>
    <submittedName>
        <fullName evidence="2">HTH_38 domain-containing protein</fullName>
    </submittedName>
</protein>
<dbReference type="WBParaSite" id="Hba_00224">
    <property type="protein sequence ID" value="Hba_00224"/>
    <property type="gene ID" value="Hba_00224"/>
</dbReference>
<accession>A0A1I7W6G6</accession>
<evidence type="ECO:0000313" key="1">
    <source>
        <dbReference type="Proteomes" id="UP000095283"/>
    </source>
</evidence>
<name>A0A1I7W6G6_HETBA</name>
<reference evidence="2" key="1">
    <citation type="submission" date="2016-11" db="UniProtKB">
        <authorList>
            <consortium name="WormBaseParasite"/>
        </authorList>
    </citation>
    <scope>IDENTIFICATION</scope>
</reference>
<evidence type="ECO:0000313" key="2">
    <source>
        <dbReference type="WBParaSite" id="Hba_00224"/>
    </source>
</evidence>